<proteinExistence type="inferred from homology"/>
<dbReference type="Pfam" id="PF00067">
    <property type="entry name" value="p450"/>
    <property type="match status" value="1"/>
</dbReference>
<dbReference type="Gene3D" id="1.10.630.10">
    <property type="entry name" value="Cytochrome P450"/>
    <property type="match status" value="1"/>
</dbReference>
<dbReference type="InterPro" id="IPR036396">
    <property type="entry name" value="Cyt_P450_sf"/>
</dbReference>
<evidence type="ECO:0000256" key="4">
    <source>
        <dbReference type="ARBA" id="ARBA00023004"/>
    </source>
</evidence>
<evidence type="ECO:0000256" key="5">
    <source>
        <dbReference type="PIRSR" id="PIRSR602401-1"/>
    </source>
</evidence>
<dbReference type="PROSITE" id="PS00086">
    <property type="entry name" value="CYTOCHROME_P450"/>
    <property type="match status" value="1"/>
</dbReference>
<dbReference type="InterPro" id="IPR001128">
    <property type="entry name" value="Cyt_P450"/>
</dbReference>
<keyword evidence="6" id="KW-0560">Oxidoreductase</keyword>
<organism evidence="7 8">
    <name type="scientific">Lasallia pustulata</name>
    <dbReference type="NCBI Taxonomy" id="136370"/>
    <lineage>
        <taxon>Eukaryota</taxon>
        <taxon>Fungi</taxon>
        <taxon>Dikarya</taxon>
        <taxon>Ascomycota</taxon>
        <taxon>Pezizomycotina</taxon>
        <taxon>Lecanoromycetes</taxon>
        <taxon>OSLEUM clade</taxon>
        <taxon>Umbilicariomycetidae</taxon>
        <taxon>Umbilicariales</taxon>
        <taxon>Umbilicariaceae</taxon>
        <taxon>Lasallia</taxon>
    </lineage>
</organism>
<evidence type="ECO:0000313" key="7">
    <source>
        <dbReference type="EMBL" id="KAA6415494.1"/>
    </source>
</evidence>
<dbReference type="GO" id="GO:0004497">
    <property type="term" value="F:monooxygenase activity"/>
    <property type="evidence" value="ECO:0007669"/>
    <property type="project" value="UniProtKB-KW"/>
</dbReference>
<evidence type="ECO:0000256" key="2">
    <source>
        <dbReference type="ARBA" id="ARBA00010617"/>
    </source>
</evidence>
<comment type="similarity">
    <text evidence="2 6">Belongs to the cytochrome P450 family.</text>
</comment>
<dbReference type="Proteomes" id="UP000324767">
    <property type="component" value="Unassembled WGS sequence"/>
</dbReference>
<dbReference type="GO" id="GO:0005506">
    <property type="term" value="F:iron ion binding"/>
    <property type="evidence" value="ECO:0007669"/>
    <property type="project" value="InterPro"/>
</dbReference>
<feature type="binding site" description="axial binding residue" evidence="5">
    <location>
        <position position="502"/>
    </location>
    <ligand>
        <name>heme</name>
        <dbReference type="ChEBI" id="CHEBI:30413"/>
    </ligand>
    <ligandPart>
        <name>Fe</name>
        <dbReference type="ChEBI" id="CHEBI:18248"/>
    </ligandPart>
</feature>
<dbReference type="SUPFAM" id="SSF48264">
    <property type="entry name" value="Cytochrome P450"/>
    <property type="match status" value="1"/>
</dbReference>
<keyword evidence="3 5" id="KW-0479">Metal-binding</keyword>
<evidence type="ECO:0000313" key="8">
    <source>
        <dbReference type="Proteomes" id="UP000324767"/>
    </source>
</evidence>
<reference evidence="7 8" key="1">
    <citation type="submission" date="2019-09" db="EMBL/GenBank/DDBJ databases">
        <title>The hologenome of the rock-dwelling lichen Lasallia pustulata.</title>
        <authorList>
            <person name="Greshake Tzovaras B."/>
            <person name="Segers F."/>
            <person name="Bicker A."/>
            <person name="Dal Grande F."/>
            <person name="Otte J."/>
            <person name="Hankeln T."/>
            <person name="Schmitt I."/>
            <person name="Ebersberger I."/>
        </authorList>
    </citation>
    <scope>NUCLEOTIDE SEQUENCE [LARGE SCALE GENOMIC DNA]</scope>
    <source>
        <strain evidence="7">A1-1</strain>
    </source>
</reference>
<dbReference type="PRINTS" id="PR00463">
    <property type="entry name" value="EP450I"/>
</dbReference>
<comment type="cofactor">
    <cofactor evidence="1 5">
        <name>heme</name>
        <dbReference type="ChEBI" id="CHEBI:30413"/>
    </cofactor>
</comment>
<name>A0A5M8Q026_9LECA</name>
<dbReference type="InterPro" id="IPR050121">
    <property type="entry name" value="Cytochrome_P450_monoxygenase"/>
</dbReference>
<dbReference type="PANTHER" id="PTHR24305">
    <property type="entry name" value="CYTOCHROME P450"/>
    <property type="match status" value="1"/>
</dbReference>
<evidence type="ECO:0000256" key="6">
    <source>
        <dbReference type="RuleBase" id="RU000461"/>
    </source>
</evidence>
<dbReference type="InterPro" id="IPR002401">
    <property type="entry name" value="Cyt_P450_E_grp-I"/>
</dbReference>
<dbReference type="GO" id="GO:0020037">
    <property type="term" value="F:heme binding"/>
    <property type="evidence" value="ECO:0007669"/>
    <property type="project" value="InterPro"/>
</dbReference>
<dbReference type="PANTHER" id="PTHR24305:SF166">
    <property type="entry name" value="CYTOCHROME P450 12A4, MITOCHONDRIAL-RELATED"/>
    <property type="match status" value="1"/>
</dbReference>
<keyword evidence="5 6" id="KW-0349">Heme</keyword>
<sequence>MAIPLLLALVLVGWAFYNAYCHLVNYRRASQLNVPTVCILVSPDSPRWVALQTAFSFIFKHVPFDTFSFSRYCRLGWEFHDRFKTHQRIGDVWMLVTPDRNWLYVAEAEAAYDIFSRGRDFGRPVWMLEMLNVFGSNVSTAEGSDWQRQRKLTATPFNEQKSSLVWAESLRQACDMVDSWLLLEKEGLKSTSEDTRTLALHVLAYAGFQKSYPFTSIAKDNEARQPSTYRDSLSIILKNVLVILVLPPWAFRIPFLPSKWTQIGWAISEFRRYMMGQLADERRLIAEGKPGSGTLMSNLVRASDTQPDAAAGDAQHRRAHDLKALSVDEILGNVFVFNFAGHDTTAISLAYSILLLVAHPETQDWISEELNFYLKSDSSEAWRYELVFPKLNRCLAVLLETLRLYNPLPGIPRYTGNQPHTLQVGHKQIDIPENTLVVPNLMALHTHPRYWGQDSLTWRPSRWIVRSSNTVNPDLGTRLSQETLMVPRKGTFIAWSEGARNCPGKKFAQVEFVATMAALFRNFHAQPVAKVGETSDAARKRVLEVVKDSNVELLLQMRDPESVSVSWSRR</sequence>
<keyword evidence="6" id="KW-0503">Monooxygenase</keyword>
<dbReference type="AlphaFoldDB" id="A0A5M8Q026"/>
<comment type="caution">
    <text evidence="7">The sequence shown here is derived from an EMBL/GenBank/DDBJ whole genome shotgun (WGS) entry which is preliminary data.</text>
</comment>
<dbReference type="InterPro" id="IPR017972">
    <property type="entry name" value="Cyt_P450_CS"/>
</dbReference>
<dbReference type="EMBL" id="VXIT01000001">
    <property type="protein sequence ID" value="KAA6415494.1"/>
    <property type="molecule type" value="Genomic_DNA"/>
</dbReference>
<gene>
    <name evidence="7" type="ORF">FRX48_00209</name>
</gene>
<dbReference type="OrthoDB" id="1470350at2759"/>
<dbReference type="PRINTS" id="PR00385">
    <property type="entry name" value="P450"/>
</dbReference>
<dbReference type="CDD" id="cd11070">
    <property type="entry name" value="CYP56-like"/>
    <property type="match status" value="1"/>
</dbReference>
<accession>A0A5M8Q026</accession>
<keyword evidence="4 5" id="KW-0408">Iron</keyword>
<evidence type="ECO:0000256" key="1">
    <source>
        <dbReference type="ARBA" id="ARBA00001971"/>
    </source>
</evidence>
<dbReference type="GO" id="GO:0016705">
    <property type="term" value="F:oxidoreductase activity, acting on paired donors, with incorporation or reduction of molecular oxygen"/>
    <property type="evidence" value="ECO:0007669"/>
    <property type="project" value="InterPro"/>
</dbReference>
<protein>
    <submittedName>
        <fullName evidence="7">Cytochrome p450</fullName>
    </submittedName>
</protein>
<evidence type="ECO:0000256" key="3">
    <source>
        <dbReference type="ARBA" id="ARBA00022723"/>
    </source>
</evidence>